<dbReference type="CDD" id="cd00761">
    <property type="entry name" value="Glyco_tranf_GTA_type"/>
    <property type="match status" value="1"/>
</dbReference>
<reference evidence="2" key="1">
    <citation type="journal article" date="2014" name="Int. J. Syst. Evol. Microbiol.">
        <title>Complete genome sequence of Corynebacterium casei LMG S-19264T (=DSM 44701T), isolated from a smear-ripened cheese.</title>
        <authorList>
            <consortium name="US DOE Joint Genome Institute (JGI-PGF)"/>
            <person name="Walter F."/>
            <person name="Albersmeier A."/>
            <person name="Kalinowski J."/>
            <person name="Ruckert C."/>
        </authorList>
    </citation>
    <scope>NUCLEOTIDE SEQUENCE</scope>
    <source>
        <strain evidence="2">CGMCC 4.7430</strain>
    </source>
</reference>
<dbReference type="PANTHER" id="PTHR22916:SF3">
    <property type="entry name" value="UDP-GLCNAC:BETAGAL BETA-1,3-N-ACETYLGLUCOSAMINYLTRANSFERASE-LIKE PROTEIN 1"/>
    <property type="match status" value="1"/>
</dbReference>
<dbReference type="InterPro" id="IPR029044">
    <property type="entry name" value="Nucleotide-diphossugar_trans"/>
</dbReference>
<proteinExistence type="predicted"/>
<evidence type="ECO:0000313" key="3">
    <source>
        <dbReference type="Proteomes" id="UP000660745"/>
    </source>
</evidence>
<keyword evidence="3" id="KW-1185">Reference proteome</keyword>
<evidence type="ECO:0000313" key="2">
    <source>
        <dbReference type="EMBL" id="GGP10436.1"/>
    </source>
</evidence>
<dbReference type="Pfam" id="PF00535">
    <property type="entry name" value="Glycos_transf_2"/>
    <property type="match status" value="1"/>
</dbReference>
<dbReference type="InterPro" id="IPR001173">
    <property type="entry name" value="Glyco_trans_2-like"/>
</dbReference>
<gene>
    <name evidence="2" type="ORF">GCM10012278_50060</name>
</gene>
<dbReference type="AlphaFoldDB" id="A0A918A7G8"/>
<dbReference type="SUPFAM" id="SSF53448">
    <property type="entry name" value="Nucleotide-diphospho-sugar transferases"/>
    <property type="match status" value="1"/>
</dbReference>
<evidence type="ECO:0000259" key="1">
    <source>
        <dbReference type="Pfam" id="PF00535"/>
    </source>
</evidence>
<organism evidence="2 3">
    <name type="scientific">Nonomuraea glycinis</name>
    <dbReference type="NCBI Taxonomy" id="2047744"/>
    <lineage>
        <taxon>Bacteria</taxon>
        <taxon>Bacillati</taxon>
        <taxon>Actinomycetota</taxon>
        <taxon>Actinomycetes</taxon>
        <taxon>Streptosporangiales</taxon>
        <taxon>Streptosporangiaceae</taxon>
        <taxon>Nonomuraea</taxon>
    </lineage>
</organism>
<name>A0A918A7G8_9ACTN</name>
<dbReference type="GO" id="GO:0016758">
    <property type="term" value="F:hexosyltransferase activity"/>
    <property type="evidence" value="ECO:0007669"/>
    <property type="project" value="UniProtKB-ARBA"/>
</dbReference>
<feature type="domain" description="Glycosyltransferase 2-like" evidence="1">
    <location>
        <begin position="6"/>
        <end position="132"/>
    </location>
</feature>
<dbReference type="Gene3D" id="3.90.550.10">
    <property type="entry name" value="Spore Coat Polysaccharide Biosynthesis Protein SpsA, Chain A"/>
    <property type="match status" value="1"/>
</dbReference>
<comment type="caution">
    <text evidence="2">The sequence shown here is derived from an EMBL/GenBank/DDBJ whole genome shotgun (WGS) entry which is preliminary data.</text>
</comment>
<dbReference type="EMBL" id="BMNK01000009">
    <property type="protein sequence ID" value="GGP10436.1"/>
    <property type="molecule type" value="Genomic_DNA"/>
</dbReference>
<accession>A0A918A7G8</accession>
<dbReference type="RefSeq" id="WP_189141156.1">
    <property type="nucleotide sequence ID" value="NZ_BMNK01000009.1"/>
</dbReference>
<dbReference type="PANTHER" id="PTHR22916">
    <property type="entry name" value="GLYCOSYLTRANSFERASE"/>
    <property type="match status" value="1"/>
</dbReference>
<sequence>MIPLLSIVVPIYNVEPYLAECLKSLAAQTMEDFEVIMVDDGSADGGRRLAEDFAARDSRFALLDQPHQGPGPARNLGVRHARAPFLAFADADDVVPPSAYELLVSSLRETGSDLACGAVLRIEDGEPGPSTLHEKVFRRRVLCTHIMDRRSLVRDRTVWNKVYRADFWRRRGLTFPAGIYEDVPVAMRAHVLATSVDVLDDVVYHWRRRDVGEVSITQRRTELANLAERLAAIRSVRAFLDDTAPELTDAFDSLVLEKDILFLFQALEGGVDAGPVLDLARQWLSELTPGALAAAPSLRRLELHLVRRGLIKELRRVRNFRRAATDGTRIVPRGWRETKWYGDYPYFRNRRLAIPREVYDAQAELKLLATVEKCEWTGTEFVLRGQVAIHRVKRGPDRLNLWLSSGKRKVPLEVKRAGSHGFVTTVDPRRLEGGGPTWRLNARTETRGLVLKAVFRDAENKRTWRLSVAGWSRRGMDIPQ</sequence>
<dbReference type="Proteomes" id="UP000660745">
    <property type="component" value="Unassembled WGS sequence"/>
</dbReference>
<reference evidence="2" key="2">
    <citation type="submission" date="2020-09" db="EMBL/GenBank/DDBJ databases">
        <authorList>
            <person name="Sun Q."/>
            <person name="Zhou Y."/>
        </authorList>
    </citation>
    <scope>NUCLEOTIDE SEQUENCE</scope>
    <source>
        <strain evidence="2">CGMCC 4.7430</strain>
    </source>
</reference>
<protein>
    <recommendedName>
        <fullName evidence="1">Glycosyltransferase 2-like domain-containing protein</fullName>
    </recommendedName>
</protein>